<feature type="compositionally biased region" description="Basic and acidic residues" evidence="1">
    <location>
        <begin position="173"/>
        <end position="183"/>
    </location>
</feature>
<feature type="compositionally biased region" description="Basic and acidic residues" evidence="1">
    <location>
        <begin position="191"/>
        <end position="203"/>
    </location>
</feature>
<gene>
    <name evidence="2" type="ORF">BCV69DRAFT_79180</name>
</gene>
<evidence type="ECO:0000256" key="1">
    <source>
        <dbReference type="SAM" id="MobiDB-lite"/>
    </source>
</evidence>
<feature type="region of interest" description="Disordered" evidence="1">
    <location>
        <begin position="171"/>
        <end position="203"/>
    </location>
</feature>
<organism evidence="2 3">
    <name type="scientific">Pseudomicrostroma glucosiphilum</name>
    <dbReference type="NCBI Taxonomy" id="1684307"/>
    <lineage>
        <taxon>Eukaryota</taxon>
        <taxon>Fungi</taxon>
        <taxon>Dikarya</taxon>
        <taxon>Basidiomycota</taxon>
        <taxon>Ustilaginomycotina</taxon>
        <taxon>Exobasidiomycetes</taxon>
        <taxon>Microstromatales</taxon>
        <taxon>Microstromatales incertae sedis</taxon>
        <taxon>Pseudomicrostroma</taxon>
    </lineage>
</organism>
<dbReference type="Proteomes" id="UP000245942">
    <property type="component" value="Unassembled WGS sequence"/>
</dbReference>
<dbReference type="RefSeq" id="XP_025345392.1">
    <property type="nucleotide sequence ID" value="XM_025495533.1"/>
</dbReference>
<dbReference type="EMBL" id="KZ819337">
    <property type="protein sequence ID" value="PWN18232.1"/>
    <property type="molecule type" value="Genomic_DNA"/>
</dbReference>
<reference evidence="2 3" key="1">
    <citation type="journal article" date="2018" name="Mol. Biol. Evol.">
        <title>Broad Genomic Sampling Reveals a Smut Pathogenic Ancestry of the Fungal Clade Ustilaginomycotina.</title>
        <authorList>
            <person name="Kijpornyongpan T."/>
            <person name="Mondo S.J."/>
            <person name="Barry K."/>
            <person name="Sandor L."/>
            <person name="Lee J."/>
            <person name="Lipzen A."/>
            <person name="Pangilinan J."/>
            <person name="LaButti K."/>
            <person name="Hainaut M."/>
            <person name="Henrissat B."/>
            <person name="Grigoriev I.V."/>
            <person name="Spatafora J.W."/>
            <person name="Aime M.C."/>
        </authorList>
    </citation>
    <scope>NUCLEOTIDE SEQUENCE [LARGE SCALE GENOMIC DNA]</scope>
    <source>
        <strain evidence="2 3">MCA 4718</strain>
    </source>
</reference>
<evidence type="ECO:0000313" key="3">
    <source>
        <dbReference type="Proteomes" id="UP000245942"/>
    </source>
</evidence>
<feature type="region of interest" description="Disordered" evidence="1">
    <location>
        <begin position="15"/>
        <end position="37"/>
    </location>
</feature>
<protein>
    <submittedName>
        <fullName evidence="2">Uncharacterized protein</fullName>
    </submittedName>
</protein>
<evidence type="ECO:0000313" key="2">
    <source>
        <dbReference type="EMBL" id="PWN18232.1"/>
    </source>
</evidence>
<name>A0A316TYB2_9BASI</name>
<dbReference type="GeneID" id="37017267"/>
<proteinExistence type="predicted"/>
<dbReference type="AlphaFoldDB" id="A0A316TYB2"/>
<accession>A0A316TYB2</accession>
<sequence>MCPVYGRGWWMGGGPGDAGDHRGGKRGSSSSSSQSWAQGHTLPSLLIVSCARICLPPVWSDTPLPALGPRIEAACCFPSHGYRRGQSTHLGSPSIHSTFRVCLSVCLSFPASALPQSRCKARLPFHLPTLGCWQSVKAGKSRTKARPGYQGRRGRLAVATPPTATLGCLTDPPTHEASIRSEGRSALTKSLGDHRREGESEEGKVCRMGEDWLGL</sequence>
<keyword evidence="3" id="KW-1185">Reference proteome</keyword>